<organism evidence="1 2">
    <name type="scientific">Geobacillus genomosp. 3</name>
    <dbReference type="NCBI Taxonomy" id="1921421"/>
    <lineage>
        <taxon>Bacteria</taxon>
        <taxon>Bacillati</taxon>
        <taxon>Bacillota</taxon>
        <taxon>Bacilli</taxon>
        <taxon>Bacillales</taxon>
        <taxon>Anoxybacillaceae</taxon>
        <taxon>Geobacillus</taxon>
    </lineage>
</organism>
<protein>
    <submittedName>
        <fullName evidence="1">Uncharacterized protein</fullName>
    </submittedName>
</protein>
<evidence type="ECO:0000313" key="1">
    <source>
        <dbReference type="EMBL" id="AGT30852.2"/>
    </source>
</evidence>
<name>S5Z1M3_GEOG3</name>
<keyword evidence="2" id="KW-1185">Reference proteome</keyword>
<sequence length="50" mass="5754">MPMMDEGEGFAVQSKLGIKVAQELNMAMEGSRRIHWVFLKRDLIVKAVYE</sequence>
<evidence type="ECO:0000313" key="2">
    <source>
        <dbReference type="Proteomes" id="UP000015500"/>
    </source>
</evidence>
<dbReference type="AlphaFoldDB" id="S5Z1M3"/>
<dbReference type="EMBL" id="CP006254">
    <property type="protein sequence ID" value="AGT30852.2"/>
    <property type="molecule type" value="Genomic_DNA"/>
</dbReference>
<dbReference type="KEGG" id="gjf:M493_02595"/>
<dbReference type="Proteomes" id="UP000015500">
    <property type="component" value="Chromosome"/>
</dbReference>
<reference evidence="1 2" key="1">
    <citation type="journal article" date="2014" name="Genome Announc.">
        <title>Complete Genome Sequence of the Thermophilic Polychlorinated Biphenyl Degrader Geobacillus sp. Strain JF8 (NBRC 109937).</title>
        <authorList>
            <person name="Shintani M."/>
            <person name="Ohtsubo Y."/>
            <person name="Fukuda K."/>
            <person name="Hosoyama A."/>
            <person name="Ohji S."/>
            <person name="Yamazoe A."/>
            <person name="Fujita N."/>
            <person name="Nagata Y."/>
            <person name="Tsuda M."/>
            <person name="Hatta T."/>
            <person name="Kimbara K."/>
        </authorList>
    </citation>
    <scope>NUCLEOTIDE SEQUENCE [LARGE SCALE GENOMIC DNA]</scope>
    <source>
        <strain evidence="1 2">JF8</strain>
    </source>
</reference>
<gene>
    <name evidence="1" type="ORF">M493_02595</name>
</gene>
<dbReference type="STRING" id="1921421.M493_02595"/>
<accession>S5Z1M3</accession>
<proteinExistence type="predicted"/>
<dbReference type="HOGENOM" id="CLU_3118255_0_0_9"/>